<dbReference type="Pfam" id="PF03848">
    <property type="entry name" value="TehB"/>
    <property type="match status" value="1"/>
</dbReference>
<dbReference type="EMBL" id="AVQL01000450">
    <property type="protein sequence ID" value="KEQ00488.1"/>
    <property type="molecule type" value="Genomic_DNA"/>
</dbReference>
<dbReference type="NCBIfam" id="NF008992">
    <property type="entry name" value="PRK12335.1"/>
    <property type="match status" value="1"/>
</dbReference>
<dbReference type="InterPro" id="IPR014431">
    <property type="entry name" value="Tellurite-R_TehB-2"/>
</dbReference>
<evidence type="ECO:0000313" key="4">
    <source>
        <dbReference type="Proteomes" id="UP000027644"/>
    </source>
</evidence>
<protein>
    <recommendedName>
        <fullName evidence="5">Tellurite resistance protein TehB</fullName>
    </recommendedName>
</protein>
<dbReference type="GO" id="GO:0005737">
    <property type="term" value="C:cytoplasm"/>
    <property type="evidence" value="ECO:0007669"/>
    <property type="project" value="InterPro"/>
</dbReference>
<reference evidence="3 4" key="1">
    <citation type="journal article" date="2014" name="PLoS Genet.">
        <title>Hidden diversity in honey bee gut symbionts detected by single-cell genomics.</title>
        <authorList>
            <person name="Engel P."/>
            <person name="Stepanauskas R."/>
            <person name="Moran N."/>
        </authorList>
    </citation>
    <scope>NUCLEOTIDE SEQUENCE [LARGE SCALE GENOMIC DNA]</scope>
    <source>
        <strain evidence="3 4">SCGC AB-598-J21</strain>
    </source>
</reference>
<evidence type="ECO:0008006" key="5">
    <source>
        <dbReference type="Google" id="ProtNLM"/>
    </source>
</evidence>
<evidence type="ECO:0000313" key="3">
    <source>
        <dbReference type="EMBL" id="KEQ00488.1"/>
    </source>
</evidence>
<dbReference type="NCBIfam" id="NF008405">
    <property type="entry name" value="PRK11207.1"/>
    <property type="match status" value="1"/>
</dbReference>
<dbReference type="PANTHER" id="PTHR43464:SF49">
    <property type="entry name" value="TELLURITE METHYLTRANSFERASE"/>
    <property type="match status" value="1"/>
</dbReference>
<evidence type="ECO:0000259" key="1">
    <source>
        <dbReference type="Pfam" id="PF03848"/>
    </source>
</evidence>
<gene>
    <name evidence="3" type="ORF">SASC598J21_017570</name>
</gene>
<dbReference type="AlphaFoldDB" id="A0A074V4Z6"/>
<proteinExistence type="predicted"/>
<dbReference type="GO" id="GO:0008757">
    <property type="term" value="F:S-adenosylmethionine-dependent methyltransferase activity"/>
    <property type="evidence" value="ECO:0007669"/>
    <property type="project" value="InterPro"/>
</dbReference>
<dbReference type="InterPro" id="IPR004537">
    <property type="entry name" value="Tellurite-R_MeTrfase_TehB"/>
</dbReference>
<dbReference type="InterPro" id="IPR014710">
    <property type="entry name" value="RmlC-like_jellyroll"/>
</dbReference>
<accession>A0A074V4Z6</accession>
<dbReference type="NCBIfam" id="TIGR00477">
    <property type="entry name" value="tehB"/>
    <property type="match status" value="1"/>
</dbReference>
<feature type="domain" description="Tellurite resistance methyltransferase TehB-like" evidence="1">
    <location>
        <begin position="102"/>
        <end position="294"/>
    </location>
</feature>
<dbReference type="Pfam" id="PF09313">
    <property type="entry name" value="TehB-like"/>
    <property type="match status" value="1"/>
</dbReference>
<dbReference type="PIRSF" id="PIRSF005215">
    <property type="entry name" value="TehB"/>
    <property type="match status" value="1"/>
</dbReference>
<dbReference type="SUPFAM" id="SSF51197">
    <property type="entry name" value="Clavaminate synthase-like"/>
    <property type="match status" value="1"/>
</dbReference>
<dbReference type="InterPro" id="IPR015392">
    <property type="entry name" value="TehB/YeaR-like_dom"/>
</dbReference>
<dbReference type="PANTHER" id="PTHR43464">
    <property type="entry name" value="METHYLTRANSFERASE"/>
    <property type="match status" value="1"/>
</dbReference>
<dbReference type="InterPro" id="IPR029063">
    <property type="entry name" value="SAM-dependent_MTases_sf"/>
</dbReference>
<dbReference type="Gene3D" id="2.60.120.10">
    <property type="entry name" value="Jelly Rolls"/>
    <property type="match status" value="1"/>
</dbReference>
<dbReference type="GO" id="GO:0046690">
    <property type="term" value="P:response to tellurium ion"/>
    <property type="evidence" value="ECO:0007669"/>
    <property type="project" value="InterPro"/>
</dbReference>
<dbReference type="Gene3D" id="3.40.50.150">
    <property type="entry name" value="Vaccinia Virus protein VP39"/>
    <property type="match status" value="1"/>
</dbReference>
<name>A0A074V4Z6_9NEIS</name>
<dbReference type="Proteomes" id="UP000027644">
    <property type="component" value="Unassembled WGS sequence"/>
</dbReference>
<sequence>MVSISYFINSDVMKNLICYKTLPVWNAQTLPKQFCEQHNTQTGTWAKLNIIKGYVNFDILTEQGDIISEHVFNTQQQPPLILPQQWHRIARVSDDLQCQLAFYCLPEDYTQKKYQMTKTHSEVLAVSQLISAGKVLDLGCGSGRNSLYLQLLGFDVDSVDKSEVSINNLQSIIANEHLDHINASVYDINQADLTGNYDLIISTVVMMFLQADRIPDIIRNMQMITKPGGYNLIVSAMSTDDFPCTVGFSFTFKENELRNYYQDWNILKYNEDVGELHKTDSDGNRIKLRFATLLAQKK</sequence>
<dbReference type="CDD" id="cd02440">
    <property type="entry name" value="AdoMet_MTases"/>
    <property type="match status" value="1"/>
</dbReference>
<dbReference type="SUPFAM" id="SSF53335">
    <property type="entry name" value="S-adenosyl-L-methionine-dependent methyltransferases"/>
    <property type="match status" value="1"/>
</dbReference>
<dbReference type="InterPro" id="IPR015985">
    <property type="entry name" value="TehB-like_dom"/>
</dbReference>
<organism evidence="3 4">
    <name type="scientific">Snodgrassella alvi SCGC AB-598-J21</name>
    <dbReference type="NCBI Taxonomy" id="1385367"/>
    <lineage>
        <taxon>Bacteria</taxon>
        <taxon>Pseudomonadati</taxon>
        <taxon>Pseudomonadota</taxon>
        <taxon>Betaproteobacteria</taxon>
        <taxon>Neisseriales</taxon>
        <taxon>Neisseriaceae</taxon>
        <taxon>Snodgrassella</taxon>
    </lineage>
</organism>
<evidence type="ECO:0000259" key="2">
    <source>
        <dbReference type="Pfam" id="PF09313"/>
    </source>
</evidence>
<feature type="domain" description="TehB/YeaR-like" evidence="2">
    <location>
        <begin position="20"/>
        <end position="100"/>
    </location>
</feature>
<comment type="caution">
    <text evidence="3">The sequence shown here is derived from an EMBL/GenBank/DDBJ whole genome shotgun (WGS) entry which is preliminary data.</text>
</comment>